<gene>
    <name evidence="1" type="ORF">OMQ_02318</name>
</gene>
<name>S0NNG0_9ENTE</name>
<dbReference type="HOGENOM" id="CLU_2301497_0_0_9"/>
<dbReference type="InterPro" id="IPR006540">
    <property type="entry name" value="Lactococcin_972"/>
</dbReference>
<evidence type="ECO:0008006" key="3">
    <source>
        <dbReference type="Google" id="ProtNLM"/>
    </source>
</evidence>
<evidence type="ECO:0000313" key="2">
    <source>
        <dbReference type="Proteomes" id="UP000014136"/>
    </source>
</evidence>
<keyword evidence="2" id="KW-1185">Reference proteome</keyword>
<dbReference type="STRING" id="41997.RV16_GL000131"/>
<dbReference type="AlphaFoldDB" id="S0NNG0"/>
<accession>S0NNG0</accession>
<comment type="caution">
    <text evidence="1">The sequence shown here is derived from an EMBL/GenBank/DDBJ whole genome shotgun (WGS) entry which is preliminary data.</text>
</comment>
<dbReference type="PATRIC" id="fig|1139996.3.peg.2276"/>
<organism evidence="1 2">
    <name type="scientific">Enterococcus saccharolyticus subsp. saccharolyticus ATCC 43076</name>
    <dbReference type="NCBI Taxonomy" id="1139996"/>
    <lineage>
        <taxon>Bacteria</taxon>
        <taxon>Bacillati</taxon>
        <taxon>Bacillota</taxon>
        <taxon>Bacilli</taxon>
        <taxon>Lactobacillales</taxon>
        <taxon>Enterococcaceae</taxon>
        <taxon>Enterococcus</taxon>
    </lineage>
</organism>
<dbReference type="RefSeq" id="WP_016176071.1">
    <property type="nucleotide sequence ID" value="NZ_KE136391.1"/>
</dbReference>
<proteinExistence type="predicted"/>
<protein>
    <recommendedName>
        <fullName evidence="3">Bacteriocin</fullName>
    </recommendedName>
</protein>
<sequence>MIKKKKWNIRKVVILSLMSVVLFTSGTTVFGAIHFSNSTHTWDTVVSGLGSQSRYWHRTKAHSATVTKGDKIASQSKSANLTATARLFEFSGCNFYYNNW</sequence>
<dbReference type="Gene3D" id="2.60.40.2850">
    <property type="match status" value="1"/>
</dbReference>
<evidence type="ECO:0000313" key="1">
    <source>
        <dbReference type="EMBL" id="EOT26269.1"/>
    </source>
</evidence>
<dbReference type="Proteomes" id="UP000014136">
    <property type="component" value="Unassembled WGS sequence"/>
</dbReference>
<dbReference type="EMBL" id="AHYT01000011">
    <property type="protein sequence ID" value="EOT26269.1"/>
    <property type="molecule type" value="Genomic_DNA"/>
</dbReference>
<dbReference type="Pfam" id="PF09683">
    <property type="entry name" value="Lactococcin_972"/>
    <property type="match status" value="1"/>
</dbReference>
<reference evidence="1 2" key="1">
    <citation type="submission" date="2013-03" db="EMBL/GenBank/DDBJ databases">
        <title>The Genome Sequence of Enterococcus saccharolyticus ATCC_43076 (Illumina only assembly).</title>
        <authorList>
            <consortium name="The Broad Institute Genomics Platform"/>
            <consortium name="The Broad Institute Genome Sequencing Center for Infectious Disease"/>
            <person name="Earl A."/>
            <person name="Russ C."/>
            <person name="Gilmore M."/>
            <person name="Surin D."/>
            <person name="Walker B."/>
            <person name="Young S."/>
            <person name="Zeng Q."/>
            <person name="Gargeya S."/>
            <person name="Fitzgerald M."/>
            <person name="Haas B."/>
            <person name="Abouelleil A."/>
            <person name="Allen A.W."/>
            <person name="Alvarado L."/>
            <person name="Arachchi H.M."/>
            <person name="Berlin A.M."/>
            <person name="Chapman S.B."/>
            <person name="Gainer-Dewar J."/>
            <person name="Goldberg J."/>
            <person name="Griggs A."/>
            <person name="Gujja S."/>
            <person name="Hansen M."/>
            <person name="Howarth C."/>
            <person name="Imamovic A."/>
            <person name="Ireland A."/>
            <person name="Larimer J."/>
            <person name="McCowan C."/>
            <person name="Murphy C."/>
            <person name="Pearson M."/>
            <person name="Poon T.W."/>
            <person name="Priest M."/>
            <person name="Roberts A."/>
            <person name="Saif S."/>
            <person name="Shea T."/>
            <person name="Sisk P."/>
            <person name="Sykes S."/>
            <person name="Wortman J."/>
            <person name="Nusbaum C."/>
            <person name="Birren B."/>
        </authorList>
    </citation>
    <scope>NUCLEOTIDE SEQUENCE [LARGE SCALE GENOMIC DNA]</scope>
    <source>
        <strain evidence="1 2">ATCC 43076</strain>
    </source>
</reference>